<dbReference type="InterPro" id="IPR050960">
    <property type="entry name" value="AB_hydrolase_4_sf"/>
</dbReference>
<sequence>MPVVSSSYRAPAWLRGGHLQTIVPALIRRVPRVTTRRERIELSDGDFLDLDWATSGSDRLVILSHGLEADSNATYIQGMAGALQRRGWDVLAWNYRGCGGESNRLLKFYHSGASDDLDHVVRHALAVHPAAQVDLVGFSLGGNMTLKYLGEREPLPRLHRAVAFSVPCDLACSSARLSLPINRYFYMRRFLVSLRKKLAEKQPRFPDEIDLRGAWRIRDFRGFDDRFTAPLHGFKDAADYWDRSSSKPFLKRISIPALLVNAANDPFLGPGCFPREEAEASRQFHLEVPDDGGHCGFSNGGRESWAETRAAEFLAGEALPNPPDQ</sequence>
<reference evidence="3 4" key="1">
    <citation type="submission" date="2022-10" db="EMBL/GenBank/DDBJ databases">
        <title>Luteolibacter arcticus strain CCTCC AB 2014275, whole genome shotgun sequencing project.</title>
        <authorList>
            <person name="Zhao G."/>
            <person name="Shen L."/>
        </authorList>
    </citation>
    <scope>NUCLEOTIDE SEQUENCE [LARGE SCALE GENOMIC DNA]</scope>
    <source>
        <strain evidence="3 4">CCTCC AB 2014275</strain>
    </source>
</reference>
<dbReference type="EMBL" id="JAPDDT010000008">
    <property type="protein sequence ID" value="MCW1924403.1"/>
    <property type="molecule type" value="Genomic_DNA"/>
</dbReference>
<evidence type="ECO:0000313" key="4">
    <source>
        <dbReference type="Proteomes" id="UP001320876"/>
    </source>
</evidence>
<dbReference type="InterPro" id="IPR029058">
    <property type="entry name" value="AB_hydrolase_fold"/>
</dbReference>
<protein>
    <submittedName>
        <fullName evidence="3">Alpha/beta fold hydrolase</fullName>
    </submittedName>
</protein>
<comment type="similarity">
    <text evidence="1">Belongs to the AB hydrolase superfamily. AB hydrolase 4 family.</text>
</comment>
<dbReference type="InterPro" id="IPR000073">
    <property type="entry name" value="AB_hydrolase_1"/>
</dbReference>
<organism evidence="3 4">
    <name type="scientific">Luteolibacter arcticus</name>
    <dbReference type="NCBI Taxonomy" id="1581411"/>
    <lineage>
        <taxon>Bacteria</taxon>
        <taxon>Pseudomonadati</taxon>
        <taxon>Verrucomicrobiota</taxon>
        <taxon>Verrucomicrobiia</taxon>
        <taxon>Verrucomicrobiales</taxon>
        <taxon>Verrucomicrobiaceae</taxon>
        <taxon>Luteolibacter</taxon>
    </lineage>
</organism>
<dbReference type="PANTHER" id="PTHR10794">
    <property type="entry name" value="ABHYDROLASE DOMAIN-CONTAINING PROTEIN"/>
    <property type="match status" value="1"/>
</dbReference>
<proteinExistence type="inferred from homology"/>
<evidence type="ECO:0000259" key="2">
    <source>
        <dbReference type="Pfam" id="PF00561"/>
    </source>
</evidence>
<dbReference type="GO" id="GO:0016787">
    <property type="term" value="F:hydrolase activity"/>
    <property type="evidence" value="ECO:0007669"/>
    <property type="project" value="UniProtKB-KW"/>
</dbReference>
<dbReference type="SUPFAM" id="SSF53474">
    <property type="entry name" value="alpha/beta-Hydrolases"/>
    <property type="match status" value="1"/>
</dbReference>
<dbReference type="RefSeq" id="WP_264488513.1">
    <property type="nucleotide sequence ID" value="NZ_JAPDDT010000008.1"/>
</dbReference>
<comment type="caution">
    <text evidence="3">The sequence shown here is derived from an EMBL/GenBank/DDBJ whole genome shotgun (WGS) entry which is preliminary data.</text>
</comment>
<keyword evidence="4" id="KW-1185">Reference proteome</keyword>
<dbReference type="PIRSF" id="PIRSF005211">
    <property type="entry name" value="Ab_hydro_YheT"/>
    <property type="match status" value="1"/>
</dbReference>
<accession>A0ABT3GLM1</accession>
<dbReference type="Proteomes" id="UP001320876">
    <property type="component" value="Unassembled WGS sequence"/>
</dbReference>
<dbReference type="PANTHER" id="PTHR10794:SF94">
    <property type="entry name" value="ESTERASE YHET-RELATED"/>
    <property type="match status" value="1"/>
</dbReference>
<gene>
    <name evidence="3" type="ORF">OKA05_17685</name>
</gene>
<evidence type="ECO:0000313" key="3">
    <source>
        <dbReference type="EMBL" id="MCW1924403.1"/>
    </source>
</evidence>
<feature type="domain" description="AB hydrolase-1" evidence="2">
    <location>
        <begin position="60"/>
        <end position="297"/>
    </location>
</feature>
<dbReference type="Gene3D" id="3.40.50.1820">
    <property type="entry name" value="alpha/beta hydrolase"/>
    <property type="match status" value="1"/>
</dbReference>
<evidence type="ECO:0000256" key="1">
    <source>
        <dbReference type="ARBA" id="ARBA00010884"/>
    </source>
</evidence>
<dbReference type="Pfam" id="PF00561">
    <property type="entry name" value="Abhydrolase_1"/>
    <property type="match status" value="1"/>
</dbReference>
<name>A0ABT3GLM1_9BACT</name>
<dbReference type="InterPro" id="IPR012020">
    <property type="entry name" value="ABHD4"/>
</dbReference>
<keyword evidence="3" id="KW-0378">Hydrolase</keyword>